<dbReference type="RefSeq" id="WP_244376854.1">
    <property type="nucleotide sequence ID" value="NZ_CP083239.1"/>
</dbReference>
<evidence type="ECO:0000256" key="1">
    <source>
        <dbReference type="SAM" id="Coils"/>
    </source>
</evidence>
<dbReference type="EMBL" id="CP083239">
    <property type="protein sequence ID" value="UOK70459.1"/>
    <property type="molecule type" value="Genomic_DNA"/>
</dbReference>
<dbReference type="SUPFAM" id="SSF53448">
    <property type="entry name" value="Nucleotide-diphospho-sugar transferases"/>
    <property type="match status" value="1"/>
</dbReference>
<feature type="coiled-coil region" evidence="1">
    <location>
        <begin position="323"/>
        <end position="350"/>
    </location>
</feature>
<protein>
    <submittedName>
        <fullName evidence="2">Glycosyltransferase family 2 protein</fullName>
    </submittedName>
</protein>
<name>A0A9E7A4C4_9HYPH</name>
<organism evidence="2 3">
    <name type="scientific">Ancylobacter polymorphus</name>
    <dbReference type="NCBI Taxonomy" id="223390"/>
    <lineage>
        <taxon>Bacteria</taxon>
        <taxon>Pseudomonadati</taxon>
        <taxon>Pseudomonadota</taxon>
        <taxon>Alphaproteobacteria</taxon>
        <taxon>Hyphomicrobiales</taxon>
        <taxon>Xanthobacteraceae</taxon>
        <taxon>Ancylobacter</taxon>
    </lineage>
</organism>
<sequence length="380" mass="41489">MRIASISLVKDEADIIEGFVRHNLHFVDHMFVVDDHSNDNTSEILRRLAAESSAFTLVDDGWTGGFHQSRRTTALLHQVAAQGGWDFIVPLDADELICAPDRQSFENSLSAVPHGVAAGVGALFYCWTPGDDMSIRDPLVRLTTALEPPAGHIFKAIAPAALFADPALTYVEGNHALLLGGSSVPVQRLAGVELAHFAVRSPDQIVSKCLKHYVGWRSRSDYKAHMASQAVAAVNALKREPGLHVSANAPVLDAYLPPDMAAKSRHRPFSERRGTLVWPELAVPQPYAELAGLLDSLIDRAALSDQVVSAATAAGGEMSVATLRALVDERNTLESELARLRNSTADLTQAYVTLLRRRLTVSWRKRLMSGEALLRRLFPR</sequence>
<keyword evidence="1" id="KW-0175">Coiled coil</keyword>
<accession>A0A9E7A4C4</accession>
<gene>
    <name evidence="2" type="ORF">K9D25_17260</name>
</gene>
<reference evidence="2" key="1">
    <citation type="submission" date="2021-09" db="EMBL/GenBank/DDBJ databases">
        <title>Network and meta-omics reveal the key degrader and cooperation patterns in an efficient 1,4-dioxane-degrading microbial community.</title>
        <authorList>
            <person name="Dai C."/>
        </authorList>
    </citation>
    <scope>NUCLEOTIDE SEQUENCE</scope>
    <source>
        <strain evidence="2">ZM13</strain>
    </source>
</reference>
<dbReference type="Proteomes" id="UP000831684">
    <property type="component" value="Chromosome"/>
</dbReference>
<dbReference type="AlphaFoldDB" id="A0A9E7A4C4"/>
<dbReference type="Gene3D" id="3.90.550.10">
    <property type="entry name" value="Spore Coat Polysaccharide Biosynthesis Protein SpsA, Chain A"/>
    <property type="match status" value="1"/>
</dbReference>
<proteinExistence type="predicted"/>
<evidence type="ECO:0000313" key="2">
    <source>
        <dbReference type="EMBL" id="UOK70459.1"/>
    </source>
</evidence>
<dbReference type="Pfam" id="PF13704">
    <property type="entry name" value="Glyco_tranf_2_4"/>
    <property type="match status" value="1"/>
</dbReference>
<dbReference type="KEGG" id="apol:K9D25_17260"/>
<evidence type="ECO:0000313" key="3">
    <source>
        <dbReference type="Proteomes" id="UP000831684"/>
    </source>
</evidence>
<dbReference type="InterPro" id="IPR029044">
    <property type="entry name" value="Nucleotide-diphossugar_trans"/>
</dbReference>